<dbReference type="VEuPathDB" id="FungiDB:BDEG_20908"/>
<dbReference type="SMART" id="SM00100">
    <property type="entry name" value="cNMP"/>
    <property type="match status" value="1"/>
</dbReference>
<accession>A0A177W9S4</accession>
<reference evidence="2 3" key="1">
    <citation type="submission" date="2006-10" db="EMBL/GenBank/DDBJ databases">
        <title>The Genome Sequence of Batrachochytrium dendrobatidis JEL423.</title>
        <authorList>
            <consortium name="The Broad Institute Genome Sequencing Platform"/>
            <person name="Birren B."/>
            <person name="Lander E."/>
            <person name="Galagan J."/>
            <person name="Cuomo C."/>
            <person name="Devon K."/>
            <person name="Jaffe D."/>
            <person name="Butler J."/>
            <person name="Alvarez P."/>
            <person name="Gnerre S."/>
            <person name="Grabherr M."/>
            <person name="Kleber M."/>
            <person name="Mauceli E."/>
            <person name="Brockman W."/>
            <person name="Young S."/>
            <person name="LaButti K."/>
            <person name="Sykes S."/>
            <person name="DeCaprio D."/>
            <person name="Crawford M."/>
            <person name="Koehrsen M."/>
            <person name="Engels R."/>
            <person name="Montgomery P."/>
            <person name="Pearson M."/>
            <person name="Howarth C."/>
            <person name="Larson L."/>
            <person name="White J."/>
            <person name="O'Leary S."/>
            <person name="Kodira C."/>
            <person name="Zeng Q."/>
            <person name="Yandava C."/>
            <person name="Alvarado L."/>
            <person name="Longcore J."/>
            <person name="James T."/>
        </authorList>
    </citation>
    <scope>NUCLEOTIDE SEQUENCE [LARGE SCALE GENOMIC DNA]</scope>
    <source>
        <strain evidence="2 3">JEL423</strain>
    </source>
</reference>
<dbReference type="Pfam" id="PF00027">
    <property type="entry name" value="cNMP_binding"/>
    <property type="match status" value="1"/>
</dbReference>
<protein>
    <recommendedName>
        <fullName evidence="1">Cyclic nucleotide-binding domain-containing protein</fullName>
    </recommendedName>
</protein>
<sequence>MSIPPTTSPSQSLKSHPAFALLDTATLEQLSTHMKQQDWDSGATIISYGEIGDSIFFLVTGCAQVLSEFDTDCDTIKPGEWFGEVAPFQNVARTAFVKAKEPCQTYMISKQVLTEVLKGCPSLLEEINGTSKKRMQMYLERSILA</sequence>
<reference evidence="2 3" key="2">
    <citation type="submission" date="2016-05" db="EMBL/GenBank/DDBJ databases">
        <title>Lineage-specific infection strategies underlie the spectrum of fungal disease in amphibians.</title>
        <authorList>
            <person name="Cuomo C.A."/>
            <person name="Farrer R.A."/>
            <person name="James T."/>
            <person name="Longcore J."/>
            <person name="Birren B."/>
        </authorList>
    </citation>
    <scope>NUCLEOTIDE SEQUENCE [LARGE SCALE GENOMIC DNA]</scope>
    <source>
        <strain evidence="2 3">JEL423</strain>
    </source>
</reference>
<dbReference type="InterPro" id="IPR014710">
    <property type="entry name" value="RmlC-like_jellyroll"/>
</dbReference>
<organism evidence="2 3">
    <name type="scientific">Batrachochytrium dendrobatidis (strain JEL423)</name>
    <dbReference type="NCBI Taxonomy" id="403673"/>
    <lineage>
        <taxon>Eukaryota</taxon>
        <taxon>Fungi</taxon>
        <taxon>Fungi incertae sedis</taxon>
        <taxon>Chytridiomycota</taxon>
        <taxon>Chytridiomycota incertae sedis</taxon>
        <taxon>Chytridiomycetes</taxon>
        <taxon>Rhizophydiales</taxon>
        <taxon>Rhizophydiales incertae sedis</taxon>
        <taxon>Batrachochytrium</taxon>
    </lineage>
</organism>
<dbReference type="AlphaFoldDB" id="A0A177W9S4"/>
<dbReference type="Gene3D" id="2.60.120.10">
    <property type="entry name" value="Jelly Rolls"/>
    <property type="match status" value="1"/>
</dbReference>
<dbReference type="Proteomes" id="UP000077115">
    <property type="component" value="Unassembled WGS sequence"/>
</dbReference>
<name>A0A177W9S4_BATDL</name>
<proteinExistence type="predicted"/>
<gene>
    <name evidence="2" type="ORF">BDEG_20908</name>
</gene>
<dbReference type="CDD" id="cd00038">
    <property type="entry name" value="CAP_ED"/>
    <property type="match status" value="1"/>
</dbReference>
<feature type="domain" description="Cyclic nucleotide-binding" evidence="1">
    <location>
        <begin position="18"/>
        <end position="134"/>
    </location>
</feature>
<dbReference type="PANTHER" id="PTHR47823">
    <property type="entry name" value="ION_TRANS DOMAIN-CONTAINING PROTEIN"/>
    <property type="match status" value="1"/>
</dbReference>
<dbReference type="InterPro" id="IPR018488">
    <property type="entry name" value="cNMP-bd_CS"/>
</dbReference>
<dbReference type="PROSITE" id="PS50042">
    <property type="entry name" value="CNMP_BINDING_3"/>
    <property type="match status" value="1"/>
</dbReference>
<evidence type="ECO:0000313" key="3">
    <source>
        <dbReference type="Proteomes" id="UP000077115"/>
    </source>
</evidence>
<dbReference type="OrthoDB" id="421226at2759"/>
<dbReference type="EMBL" id="DS022300">
    <property type="protein sequence ID" value="OAJ36773.1"/>
    <property type="molecule type" value="Genomic_DNA"/>
</dbReference>
<dbReference type="PROSITE" id="PS00888">
    <property type="entry name" value="CNMP_BINDING_1"/>
    <property type="match status" value="1"/>
</dbReference>
<dbReference type="STRING" id="403673.A0A177W9S4"/>
<dbReference type="InterPro" id="IPR018490">
    <property type="entry name" value="cNMP-bd_dom_sf"/>
</dbReference>
<evidence type="ECO:0000313" key="2">
    <source>
        <dbReference type="EMBL" id="OAJ36773.1"/>
    </source>
</evidence>
<dbReference type="SUPFAM" id="SSF51206">
    <property type="entry name" value="cAMP-binding domain-like"/>
    <property type="match status" value="1"/>
</dbReference>
<dbReference type="InterPro" id="IPR000595">
    <property type="entry name" value="cNMP-bd_dom"/>
</dbReference>
<dbReference type="PANTHER" id="PTHR47823:SF9">
    <property type="entry name" value="CHROMOSOME UNDETERMINED SCAFFOLD_10, WHOLE GENOME SHOTGUN SEQUENCE"/>
    <property type="match status" value="1"/>
</dbReference>
<evidence type="ECO:0000259" key="1">
    <source>
        <dbReference type="PROSITE" id="PS50042"/>
    </source>
</evidence>